<organism evidence="3 4">
    <name type="scientific">Rummeliibacillus stabekisii</name>
    <dbReference type="NCBI Taxonomy" id="241244"/>
    <lineage>
        <taxon>Bacteria</taxon>
        <taxon>Bacillati</taxon>
        <taxon>Bacillota</taxon>
        <taxon>Bacilli</taxon>
        <taxon>Bacillales</taxon>
        <taxon>Caryophanaceae</taxon>
        <taxon>Rummeliibacillus</taxon>
    </lineage>
</organism>
<dbReference type="Proteomes" id="UP000076021">
    <property type="component" value="Chromosome"/>
</dbReference>
<reference evidence="4" key="2">
    <citation type="submission" date="2016-03" db="EMBL/GenBank/DDBJ databases">
        <authorList>
            <person name="Seldin L."/>
        </authorList>
    </citation>
    <scope>NUCLEOTIDE SEQUENCE [LARGE SCALE GENOMIC DNA]</scope>
    <source>
        <strain evidence="4">PP9</strain>
    </source>
</reference>
<dbReference type="AlphaFoldDB" id="A0A143HGT4"/>
<feature type="domain" description="Polysaccharide pyruvyl transferase" evidence="2">
    <location>
        <begin position="72"/>
        <end position="301"/>
    </location>
</feature>
<feature type="compositionally biased region" description="Basic and acidic residues" evidence="1">
    <location>
        <begin position="427"/>
        <end position="439"/>
    </location>
</feature>
<evidence type="ECO:0000313" key="4">
    <source>
        <dbReference type="Proteomes" id="UP000076021"/>
    </source>
</evidence>
<keyword evidence="3" id="KW-0808">Transferase</keyword>
<sequence>MKKYLIRSGITPFQTFSPAEMIVNNSIGGNVGNLIYAYSVYRTLMTDENVEFVPDYYKINPKDADYINETYDAYLIPLADAFRKDFVPTLRRYTQLINKLKIPVYVIGVGLRTTFDPKPDDEFEFDEDVKAFVKAVLKRSPMIGVRGQITADYLTRLGFKDGVDHMAIGCPSMYTFGRELKIRETNITPESMVAVNSSRLSPKNVLDFITRSMDEFPNHYFIPQWLKELRLTYIGYPEIPKIENGNYPGKITDPVYANNRVRYFLNVPTWLEFLQQADFAFGARLHGNITSTIAGTPSLMIPKDGRMRELTEYHHLTHVWAKDIDDNTNIWDLIEKVDFHEASKYQGENFDRYIDFLNLSKIDHIYKNGNEPTRIPLDEKLAGVDLQPPLEPITSCTIPEAVKRFETLSELENKNAPKAKAPSSGSAEKRRLEEKEKQIKHLQGTLNRKSVRTALKIANMFAKK</sequence>
<proteinExistence type="predicted"/>
<evidence type="ECO:0000259" key="2">
    <source>
        <dbReference type="Pfam" id="PF04230"/>
    </source>
</evidence>
<gene>
    <name evidence="3" type="ORF">ATY39_17030</name>
</gene>
<keyword evidence="4" id="KW-1185">Reference proteome</keyword>
<accession>A0A143HGT4</accession>
<evidence type="ECO:0000313" key="3">
    <source>
        <dbReference type="EMBL" id="AMX00934.1"/>
    </source>
</evidence>
<feature type="compositionally biased region" description="Low complexity" evidence="1">
    <location>
        <begin position="416"/>
        <end position="426"/>
    </location>
</feature>
<dbReference type="EMBL" id="CP014806">
    <property type="protein sequence ID" value="AMX00934.1"/>
    <property type="molecule type" value="Genomic_DNA"/>
</dbReference>
<dbReference type="InterPro" id="IPR007345">
    <property type="entry name" value="Polysacch_pyruvyl_Trfase"/>
</dbReference>
<dbReference type="KEGG" id="rst:ATY39_17030"/>
<evidence type="ECO:0000256" key="1">
    <source>
        <dbReference type="SAM" id="MobiDB-lite"/>
    </source>
</evidence>
<dbReference type="STRING" id="241244.ATY39_17030"/>
<dbReference type="GO" id="GO:0016740">
    <property type="term" value="F:transferase activity"/>
    <property type="evidence" value="ECO:0007669"/>
    <property type="project" value="UniProtKB-KW"/>
</dbReference>
<reference evidence="3 4" key="1">
    <citation type="journal article" date="2016" name="Genome Announc.">
        <title>Whole-Genome Sequence of Rummeliibacillus stabekisii Strain PP9 Isolated from Antarctic Soil.</title>
        <authorList>
            <person name="da Mota F.F."/>
            <person name="Vollu R.E."/>
            <person name="Jurelevicius D."/>
            <person name="Seldin L."/>
        </authorList>
    </citation>
    <scope>NUCLEOTIDE SEQUENCE [LARGE SCALE GENOMIC DNA]</scope>
    <source>
        <strain evidence="3 4">PP9</strain>
    </source>
</reference>
<feature type="region of interest" description="Disordered" evidence="1">
    <location>
        <begin position="413"/>
        <end position="447"/>
    </location>
</feature>
<name>A0A143HGT4_9BACL</name>
<dbReference type="OrthoDB" id="9767435at2"/>
<protein>
    <submittedName>
        <fullName evidence="3">Polysaccharide pyruvyl transferase</fullName>
    </submittedName>
</protein>
<dbReference type="Pfam" id="PF04230">
    <property type="entry name" value="PS_pyruv_trans"/>
    <property type="match status" value="1"/>
</dbReference>
<dbReference type="RefSeq" id="WP_066791777.1">
    <property type="nucleotide sequence ID" value="NZ_CP014806.1"/>
</dbReference>